<dbReference type="EMBL" id="CP053069">
    <property type="protein sequence ID" value="QJR12812.1"/>
    <property type="molecule type" value="Genomic_DNA"/>
</dbReference>
<protein>
    <recommendedName>
        <fullName evidence="5">Ribosome maturation factor RimM</fullName>
    </recommendedName>
</protein>
<feature type="domain" description="Ribosome maturation factor RimM PRC barrel" evidence="7">
    <location>
        <begin position="93"/>
        <end position="157"/>
    </location>
</feature>
<dbReference type="PANTHER" id="PTHR33692">
    <property type="entry name" value="RIBOSOME MATURATION FACTOR RIMM"/>
    <property type="match status" value="1"/>
</dbReference>
<keyword evidence="4 5" id="KW-0143">Chaperone</keyword>
<dbReference type="SUPFAM" id="SSF50447">
    <property type="entry name" value="Translation proteins"/>
    <property type="match status" value="1"/>
</dbReference>
<dbReference type="PANTHER" id="PTHR33692:SF1">
    <property type="entry name" value="RIBOSOME MATURATION FACTOR RIMM"/>
    <property type="match status" value="1"/>
</dbReference>
<evidence type="ECO:0000259" key="6">
    <source>
        <dbReference type="Pfam" id="PF01782"/>
    </source>
</evidence>
<keyword evidence="9" id="KW-1185">Reference proteome</keyword>
<evidence type="ECO:0000256" key="1">
    <source>
        <dbReference type="ARBA" id="ARBA00022490"/>
    </source>
</evidence>
<accession>A0A6M4H0F2</accession>
<name>A0A6M4H0F2_9PROT</name>
<comment type="function">
    <text evidence="5">An accessory protein needed during the final step in the assembly of 30S ribosomal subunit, possibly for assembly of the head region. Essential for efficient processing of 16S rRNA. May be needed both before and after RbfA during the maturation of 16S rRNA. It has affinity for free ribosomal 30S subunits but not for 70S ribosomes.</text>
</comment>
<keyword evidence="3 5" id="KW-0698">rRNA processing</keyword>
<dbReference type="HAMAP" id="MF_00014">
    <property type="entry name" value="Ribosome_mat_RimM"/>
    <property type="match status" value="1"/>
</dbReference>
<dbReference type="Gene3D" id="2.40.30.60">
    <property type="entry name" value="RimM"/>
    <property type="match status" value="1"/>
</dbReference>
<dbReference type="RefSeq" id="WP_171096654.1">
    <property type="nucleotide sequence ID" value="NZ_CP053069.1"/>
</dbReference>
<dbReference type="GO" id="GO:0005737">
    <property type="term" value="C:cytoplasm"/>
    <property type="evidence" value="ECO:0007669"/>
    <property type="project" value="UniProtKB-SubCell"/>
</dbReference>
<dbReference type="InterPro" id="IPR056792">
    <property type="entry name" value="PRC_RimM"/>
</dbReference>
<proteinExistence type="inferred from homology"/>
<dbReference type="AlphaFoldDB" id="A0A6M4H0F2"/>
<dbReference type="Pfam" id="PF01782">
    <property type="entry name" value="RimM"/>
    <property type="match status" value="1"/>
</dbReference>
<dbReference type="InterPro" id="IPR002676">
    <property type="entry name" value="RimM_N"/>
</dbReference>
<dbReference type="Gene3D" id="2.30.30.240">
    <property type="entry name" value="PRC-barrel domain"/>
    <property type="match status" value="1"/>
</dbReference>
<evidence type="ECO:0000256" key="3">
    <source>
        <dbReference type="ARBA" id="ARBA00022552"/>
    </source>
</evidence>
<dbReference type="InterPro" id="IPR011033">
    <property type="entry name" value="PRC_barrel-like_sf"/>
</dbReference>
<keyword evidence="1 5" id="KW-0963">Cytoplasm</keyword>
<reference evidence="8 9" key="1">
    <citation type="submission" date="2020-04" db="EMBL/GenBank/DDBJ databases">
        <title>Usitatibacter rugosus gen. nov., sp. nov. and Usitatibacter palustris sp. nov., novel members of Usitatibacteraceae fam. nov. within the order Nitrosomonadales isolated from soil.</title>
        <authorList>
            <person name="Huber K.J."/>
            <person name="Neumann-Schaal M."/>
            <person name="Geppert A."/>
            <person name="Luckner M."/>
            <person name="Wanner G."/>
            <person name="Overmann J."/>
        </authorList>
    </citation>
    <scope>NUCLEOTIDE SEQUENCE [LARGE SCALE GENOMIC DNA]</scope>
    <source>
        <strain evidence="8 9">0125_3</strain>
    </source>
</reference>
<evidence type="ECO:0000313" key="9">
    <source>
        <dbReference type="Proteomes" id="UP000501534"/>
    </source>
</evidence>
<comment type="similarity">
    <text evidence="5">Belongs to the RimM family.</text>
</comment>
<comment type="subcellular location">
    <subcellularLocation>
        <location evidence="5">Cytoplasm</location>
    </subcellularLocation>
</comment>
<feature type="domain" description="RimM N-terminal" evidence="6">
    <location>
        <begin position="1"/>
        <end position="81"/>
    </location>
</feature>
<evidence type="ECO:0000313" key="8">
    <source>
        <dbReference type="EMBL" id="QJR12812.1"/>
    </source>
</evidence>
<evidence type="ECO:0000256" key="2">
    <source>
        <dbReference type="ARBA" id="ARBA00022517"/>
    </source>
</evidence>
<dbReference type="GO" id="GO:0043022">
    <property type="term" value="F:ribosome binding"/>
    <property type="evidence" value="ECO:0007669"/>
    <property type="project" value="InterPro"/>
</dbReference>
<dbReference type="GO" id="GO:0005840">
    <property type="term" value="C:ribosome"/>
    <property type="evidence" value="ECO:0007669"/>
    <property type="project" value="InterPro"/>
</dbReference>
<dbReference type="NCBIfam" id="TIGR02273">
    <property type="entry name" value="16S_RimM"/>
    <property type="match status" value="1"/>
</dbReference>
<dbReference type="KEGG" id="uru:DSM104443_03905"/>
<sequence>MGRISAPFGIQGWIKLKTFTEFPDGLADHDRWWIGSGQDWKAYSLLEFAARPAATVAKLEGVDDRNGAEALRGLEVVVSRKALGEAGPEAIYWMDLVGLEVVSLSGEALGKVGGLFETGETSVLVVNGERERMIPFIPQYVKGVDREAKRITVDWEADYDA</sequence>
<dbReference type="InterPro" id="IPR009000">
    <property type="entry name" value="Transl_B-barrel_sf"/>
</dbReference>
<evidence type="ECO:0000256" key="5">
    <source>
        <dbReference type="HAMAP-Rule" id="MF_00014"/>
    </source>
</evidence>
<dbReference type="InterPro" id="IPR036976">
    <property type="entry name" value="RimM_N_sf"/>
</dbReference>
<dbReference type="SUPFAM" id="SSF50346">
    <property type="entry name" value="PRC-barrel domain"/>
    <property type="match status" value="1"/>
</dbReference>
<gene>
    <name evidence="5 8" type="primary">rimM</name>
    <name evidence="8" type="ORF">DSM104443_03905</name>
</gene>
<dbReference type="Proteomes" id="UP000501534">
    <property type="component" value="Chromosome"/>
</dbReference>
<comment type="domain">
    <text evidence="5">The PRC barrel domain binds ribosomal protein uS19.</text>
</comment>
<dbReference type="GO" id="GO:0006364">
    <property type="term" value="P:rRNA processing"/>
    <property type="evidence" value="ECO:0007669"/>
    <property type="project" value="UniProtKB-UniRule"/>
</dbReference>
<dbReference type="InterPro" id="IPR011961">
    <property type="entry name" value="RimM"/>
</dbReference>
<evidence type="ECO:0000256" key="4">
    <source>
        <dbReference type="ARBA" id="ARBA00023186"/>
    </source>
</evidence>
<keyword evidence="2 5" id="KW-0690">Ribosome biogenesis</keyword>
<dbReference type="Pfam" id="PF24986">
    <property type="entry name" value="PRC_RimM"/>
    <property type="match status" value="1"/>
</dbReference>
<comment type="subunit">
    <text evidence="5">Binds ribosomal protein uS19.</text>
</comment>
<evidence type="ECO:0000259" key="7">
    <source>
        <dbReference type="Pfam" id="PF24986"/>
    </source>
</evidence>
<organism evidence="8 9">
    <name type="scientific">Usitatibacter rugosus</name>
    <dbReference type="NCBI Taxonomy" id="2732067"/>
    <lineage>
        <taxon>Bacteria</taxon>
        <taxon>Pseudomonadati</taxon>
        <taxon>Pseudomonadota</taxon>
        <taxon>Betaproteobacteria</taxon>
        <taxon>Nitrosomonadales</taxon>
        <taxon>Usitatibacteraceae</taxon>
        <taxon>Usitatibacter</taxon>
    </lineage>
</organism>
<dbReference type="GO" id="GO:0042274">
    <property type="term" value="P:ribosomal small subunit biogenesis"/>
    <property type="evidence" value="ECO:0007669"/>
    <property type="project" value="UniProtKB-UniRule"/>
</dbReference>